<dbReference type="InterPro" id="IPR050109">
    <property type="entry name" value="HTH-type_TetR-like_transc_reg"/>
</dbReference>
<dbReference type="InterPro" id="IPR001647">
    <property type="entry name" value="HTH_TetR"/>
</dbReference>
<dbReference type="SUPFAM" id="SSF46689">
    <property type="entry name" value="Homeodomain-like"/>
    <property type="match status" value="1"/>
</dbReference>
<dbReference type="PANTHER" id="PTHR30055:SF234">
    <property type="entry name" value="HTH-TYPE TRANSCRIPTIONAL REGULATOR BETI"/>
    <property type="match status" value="1"/>
</dbReference>
<sequence length="204" mass="22244">MSRPAGKTLLKPRKTPRQARSGATVDAILEAAARILERSGFDGYSTNAIARRAGVSIGSLYQYFPGKDAITASLIEREQDALWKDIAGIEAAAGGSDPLRTLIMIAVTHQLRRPALARILDVEEKRLPRDIAPSRLAEQLIITVNTYVEAAGYETDMEDATTARDIIAIIRGMVDAAGQYGEHDMQTLANRIYRAVVGYLSCEI</sequence>
<feature type="domain" description="HTH tetR-type" evidence="6">
    <location>
        <begin position="22"/>
        <end position="82"/>
    </location>
</feature>
<proteinExistence type="predicted"/>
<dbReference type="PROSITE" id="PS01081">
    <property type="entry name" value="HTH_TETR_1"/>
    <property type="match status" value="1"/>
</dbReference>
<evidence type="ECO:0000256" key="2">
    <source>
        <dbReference type="ARBA" id="ARBA00023125"/>
    </source>
</evidence>
<dbReference type="PANTHER" id="PTHR30055">
    <property type="entry name" value="HTH-TYPE TRANSCRIPTIONAL REGULATOR RUTR"/>
    <property type="match status" value="1"/>
</dbReference>
<dbReference type="AlphaFoldDB" id="A0AAE2ZSY3"/>
<evidence type="ECO:0000313" key="7">
    <source>
        <dbReference type="EMBL" id="MBW8638942.1"/>
    </source>
</evidence>
<gene>
    <name evidence="7" type="ORF">K1W69_17230</name>
</gene>
<evidence type="ECO:0000313" key="8">
    <source>
        <dbReference type="Proteomes" id="UP001196509"/>
    </source>
</evidence>
<evidence type="ECO:0000256" key="5">
    <source>
        <dbReference type="SAM" id="MobiDB-lite"/>
    </source>
</evidence>
<dbReference type="InterPro" id="IPR009057">
    <property type="entry name" value="Homeodomain-like_sf"/>
</dbReference>
<dbReference type="RefSeq" id="WP_220229661.1">
    <property type="nucleotide sequence ID" value="NZ_JAICBX010000003.1"/>
</dbReference>
<comment type="caution">
    <text evidence="7">The sequence shown here is derived from an EMBL/GenBank/DDBJ whole genome shotgun (WGS) entry which is preliminary data.</text>
</comment>
<dbReference type="PRINTS" id="PR00455">
    <property type="entry name" value="HTHTETR"/>
</dbReference>
<keyword evidence="2 4" id="KW-0238">DNA-binding</keyword>
<evidence type="ECO:0000256" key="4">
    <source>
        <dbReference type="PROSITE-ProRule" id="PRU00335"/>
    </source>
</evidence>
<dbReference type="InterPro" id="IPR023772">
    <property type="entry name" value="DNA-bd_HTH_TetR-type_CS"/>
</dbReference>
<evidence type="ECO:0000259" key="6">
    <source>
        <dbReference type="PROSITE" id="PS50977"/>
    </source>
</evidence>
<keyword evidence="3" id="KW-0804">Transcription</keyword>
<keyword evidence="1" id="KW-0805">Transcription regulation</keyword>
<protein>
    <submittedName>
        <fullName evidence="7">TetR/AcrR family transcriptional regulator</fullName>
    </submittedName>
</protein>
<reference evidence="7" key="1">
    <citation type="submission" date="2021-08" db="EMBL/GenBank/DDBJ databases">
        <title>Hoeflea bacterium WL0058 sp. nov., isolated from the sediment.</title>
        <authorList>
            <person name="Wang L."/>
            <person name="Zhang D."/>
        </authorList>
    </citation>
    <scope>NUCLEOTIDE SEQUENCE</scope>
    <source>
        <strain evidence="7">WL0058</strain>
    </source>
</reference>
<keyword evidence="8" id="KW-1185">Reference proteome</keyword>
<dbReference type="PROSITE" id="PS50977">
    <property type="entry name" value="HTH_TETR_2"/>
    <property type="match status" value="1"/>
</dbReference>
<dbReference type="Gene3D" id="1.10.357.10">
    <property type="entry name" value="Tetracycline Repressor, domain 2"/>
    <property type="match status" value="1"/>
</dbReference>
<dbReference type="Proteomes" id="UP001196509">
    <property type="component" value="Unassembled WGS sequence"/>
</dbReference>
<feature type="region of interest" description="Disordered" evidence="5">
    <location>
        <begin position="1"/>
        <end position="22"/>
    </location>
</feature>
<dbReference type="GO" id="GO:0003700">
    <property type="term" value="F:DNA-binding transcription factor activity"/>
    <property type="evidence" value="ECO:0007669"/>
    <property type="project" value="TreeGrafter"/>
</dbReference>
<organism evidence="7 8">
    <name type="scientific">Flavimaribacter sediminis</name>
    <dbReference type="NCBI Taxonomy" id="2865987"/>
    <lineage>
        <taxon>Bacteria</taxon>
        <taxon>Pseudomonadati</taxon>
        <taxon>Pseudomonadota</taxon>
        <taxon>Alphaproteobacteria</taxon>
        <taxon>Hyphomicrobiales</taxon>
        <taxon>Rhizobiaceae</taxon>
        <taxon>Flavimaribacter</taxon>
    </lineage>
</organism>
<evidence type="ECO:0000256" key="3">
    <source>
        <dbReference type="ARBA" id="ARBA00023163"/>
    </source>
</evidence>
<feature type="DNA-binding region" description="H-T-H motif" evidence="4">
    <location>
        <begin position="45"/>
        <end position="64"/>
    </location>
</feature>
<evidence type="ECO:0000256" key="1">
    <source>
        <dbReference type="ARBA" id="ARBA00023015"/>
    </source>
</evidence>
<accession>A0AAE2ZSY3</accession>
<dbReference type="EMBL" id="JAICBX010000003">
    <property type="protein sequence ID" value="MBW8638942.1"/>
    <property type="molecule type" value="Genomic_DNA"/>
</dbReference>
<dbReference type="GO" id="GO:0000976">
    <property type="term" value="F:transcription cis-regulatory region binding"/>
    <property type="evidence" value="ECO:0007669"/>
    <property type="project" value="TreeGrafter"/>
</dbReference>
<name>A0AAE2ZSY3_9HYPH</name>
<dbReference type="Pfam" id="PF00440">
    <property type="entry name" value="TetR_N"/>
    <property type="match status" value="1"/>
</dbReference>